<dbReference type="EMBL" id="FP476056">
    <property type="protein sequence ID" value="CAZ94495.1"/>
    <property type="molecule type" value="Genomic_DNA"/>
</dbReference>
<dbReference type="InterPro" id="IPR021326">
    <property type="entry name" value="DUF2931"/>
</dbReference>
<dbReference type="Proteomes" id="UP000008898">
    <property type="component" value="Chromosome"/>
</dbReference>
<name>G0L9D7_ZOBGA</name>
<dbReference type="KEGG" id="zga:ZOBELLIA_422"/>
<dbReference type="RefSeq" id="WP_013991808.1">
    <property type="nucleotide sequence ID" value="NC_015844.1"/>
</dbReference>
<proteinExistence type="predicted"/>
<evidence type="ECO:0000313" key="2">
    <source>
        <dbReference type="Proteomes" id="UP000008898"/>
    </source>
</evidence>
<dbReference type="Pfam" id="PF11153">
    <property type="entry name" value="DUF2931"/>
    <property type="match status" value="1"/>
</dbReference>
<sequence length="356" mass="40961">MNLDRNKLSALKRISLIGLVLIGFCCKPNKNNNQQTTNSTMKTFEWRPTECAPEHYPIGIYQGGFITEDDEYFMIPNGGVVSNGWGNSGSTWVTGPDFKPVPNKLKIIWISYTENQFYFGDFNLPTDKITELFEKGYINEHGKHKTYNNLIVCLAPGGAVSVFIMGAGTSIEIGHYQAIKTEVAMGDFKPSAKISLDEYVQNRKNEFSDETKKVIAQEGIPIGKWTEYRQSFLWKPTFKHKDDGVLQDFSNKFYNGESYKVRSDNPILNEYKEYPPSKSFYFHWKDKNNNRYGSKIKFDEEEIWNAFKTIYKNPETTQAELVLEIDKYNRSLKISLESSNDTIVIEKAEVKMFTSD</sequence>
<dbReference type="PATRIC" id="fig|63186.3.peg.423"/>
<reference evidence="1 2" key="2">
    <citation type="journal article" date="2012" name="Environ. Microbiol.">
        <title>Characterization of the first alginolytic operons in a marine bacterium: from their emergence in marine Flavobacteriia to their independent transfers to marine Proteobacteria and human gut Bacteroides.</title>
        <authorList>
            <person name="Thomas F."/>
            <person name="Barbeyron T."/>
            <person name="Tonon T."/>
            <person name="Genicot S."/>
            <person name="Czjzek M."/>
            <person name="Michel G."/>
        </authorList>
    </citation>
    <scope>NUCLEOTIDE SEQUENCE [LARGE SCALE GENOMIC DNA]</scope>
    <source>
        <strain evidence="2">DSM 12802 / CCUG 47099 / CIP 106680 / NCIMB 13871 / Dsij</strain>
    </source>
</reference>
<dbReference type="AlphaFoldDB" id="G0L9D7"/>
<protein>
    <recommendedName>
        <fullName evidence="3">DUF2931 family protein</fullName>
    </recommendedName>
</protein>
<reference evidence="2" key="1">
    <citation type="submission" date="2009-07" db="EMBL/GenBank/DDBJ databases">
        <title>Complete genome sequence of Zobellia galactanivorans Dsij.</title>
        <authorList>
            <consortium name="Genoscope - CEA"/>
        </authorList>
    </citation>
    <scope>NUCLEOTIDE SEQUENCE [LARGE SCALE GENOMIC DNA]</scope>
    <source>
        <strain evidence="2">DSM 12802 / CCUG 47099 / CIP 106680 / NCIMB 13871 / Dsij</strain>
    </source>
</reference>
<accession>G0L9D7</accession>
<dbReference type="OrthoDB" id="5702951at2"/>
<dbReference type="STRING" id="63186.ZOBELLIA_422"/>
<organism evidence="1 2">
    <name type="scientific">Zobellia galactanivorans (strain DSM 12802 / CCUG 47099 / CIP 106680 / NCIMB 13871 / Dsij)</name>
    <dbReference type="NCBI Taxonomy" id="63186"/>
    <lineage>
        <taxon>Bacteria</taxon>
        <taxon>Pseudomonadati</taxon>
        <taxon>Bacteroidota</taxon>
        <taxon>Flavobacteriia</taxon>
        <taxon>Flavobacteriales</taxon>
        <taxon>Flavobacteriaceae</taxon>
        <taxon>Zobellia</taxon>
    </lineage>
</organism>
<dbReference type="HOGENOM" id="CLU_050989_1_0_10"/>
<keyword evidence="2" id="KW-1185">Reference proteome</keyword>
<evidence type="ECO:0008006" key="3">
    <source>
        <dbReference type="Google" id="ProtNLM"/>
    </source>
</evidence>
<gene>
    <name evidence="1" type="ordered locus">zobellia_422</name>
</gene>
<evidence type="ECO:0000313" key="1">
    <source>
        <dbReference type="EMBL" id="CAZ94495.1"/>
    </source>
</evidence>